<dbReference type="SUPFAM" id="SSF109635">
    <property type="entry name" value="DnaK suppressor protein DksA, alpha-hairpin domain"/>
    <property type="match status" value="1"/>
</dbReference>
<dbReference type="Proteomes" id="UP000033423">
    <property type="component" value="Unassembled WGS sequence"/>
</dbReference>
<evidence type="ECO:0000313" key="1">
    <source>
        <dbReference type="EMBL" id="KJU82670.1"/>
    </source>
</evidence>
<name>A0A0F3GL75_9BACT</name>
<organism evidence="1 2">
    <name type="scientific">Candidatus Magnetobacterium bavaricum</name>
    <dbReference type="NCBI Taxonomy" id="29290"/>
    <lineage>
        <taxon>Bacteria</taxon>
        <taxon>Pseudomonadati</taxon>
        <taxon>Nitrospirota</taxon>
        <taxon>Thermodesulfovibrionia</taxon>
        <taxon>Thermodesulfovibrionales</taxon>
        <taxon>Candidatus Magnetobacteriaceae</taxon>
        <taxon>Candidatus Magnetobacterium</taxon>
    </lineage>
</organism>
<dbReference type="AlphaFoldDB" id="A0A0F3GL75"/>
<reference evidence="1 2" key="1">
    <citation type="submission" date="2015-02" db="EMBL/GenBank/DDBJ databases">
        <title>Single-cell genomics of uncultivated deep-branching MTB reveals a conserved set of magnetosome genes.</title>
        <authorList>
            <person name="Kolinko S."/>
            <person name="Richter M."/>
            <person name="Glockner F.O."/>
            <person name="Brachmann A."/>
            <person name="Schuler D."/>
        </authorList>
    </citation>
    <scope>NUCLEOTIDE SEQUENCE [LARGE SCALE GENOMIC DNA]</scope>
    <source>
        <strain evidence="1">TM-1</strain>
    </source>
</reference>
<comment type="caution">
    <text evidence="1">The sequence shown here is derived from an EMBL/GenBank/DDBJ whole genome shotgun (WGS) entry which is preliminary data.</text>
</comment>
<keyword evidence="2" id="KW-1185">Reference proteome</keyword>
<sequence length="61" mass="6929">MEDNLNKEPYIRSEMAPDLRERDIQALRSKLLMHKQQLLAEAEATLTAIPDTSMFPDLGDG</sequence>
<dbReference type="EMBL" id="LACI01002216">
    <property type="protein sequence ID" value="KJU82670.1"/>
    <property type="molecule type" value="Genomic_DNA"/>
</dbReference>
<proteinExistence type="predicted"/>
<accession>A0A0F3GL75</accession>
<protein>
    <submittedName>
        <fullName evidence="1">Uncharacterized protein</fullName>
    </submittedName>
</protein>
<evidence type="ECO:0000313" key="2">
    <source>
        <dbReference type="Proteomes" id="UP000033423"/>
    </source>
</evidence>
<dbReference type="InterPro" id="IPR037187">
    <property type="entry name" value="DnaK_N"/>
</dbReference>
<gene>
    <name evidence="1" type="ORF">MBAV_005135</name>
</gene>